<sequence>MRSSAIQIRVKATTAMGSSAFSQPLLVTQTDVPSTVPQPVSAESVQFLQLAADAMQLTWEPAASREAITGYEVATGSTLLTVTEPSAVLRGLEDGPVLVNITAMNTVGKSEPTAITFDFSSSISASVESVVPGASYAVATFSVSFVDSAVECAINAGRLVHGYAVADAERRAVVVFTGLISSFHYSGLCWAYSLSSPAVSQSVPLSFTTQSIADSASLTVSDFVVTSLGAASVSVDVDVPADVFCALAGASEQLLHGDVLASGLKAELRLDGAKTLSFTQIPAEASVRLFCTAQDTLGRRLGELFVSPAVVVPNRVAELTYTQSSVANGAVDVSLRPSLEFTFDRAVKLNPDAAFVLEDMTTGAFFNLTASTESARLLLALPAAAALEQASKYTLYSTDRPVSSLDAAAVAARFVYGAFTFTTTASTQLPTLLTTPADLLDLDPAAPLSLVFDQPVFVLSALSASLASASDAWTASLPASQIRTDGATVELEPFGLPASAELTLTLPACLLMDAAGHCLPELRVTLTTTADATRPLVLETEPREGQSNVPSDLPLVLRFDEPVRLFAVDNLVLRTNGQRVPLDALSVAVEGREVRILPVRGFNRGNENLPFVEVQLEVGEDAFRDEAGNSNEAMTLRFTAAAQRCGSSYLSGFMEDGCKCYSEGSKCYCDCGPVDLFEL</sequence>
<reference evidence="2" key="1">
    <citation type="submission" date="2010-02" db="EMBL/GenBank/DDBJ databases">
        <title>Sequencing and annotation of the Blastocystis hominis genome.</title>
        <authorList>
            <person name="Wincker P."/>
        </authorList>
    </citation>
    <scope>NUCLEOTIDE SEQUENCE</scope>
    <source>
        <strain evidence="2">Singapore isolate B</strain>
    </source>
</reference>
<protein>
    <recommendedName>
        <fullName evidence="1">Fibronectin type-III domain-containing protein</fullName>
    </recommendedName>
</protein>
<dbReference type="EMBL" id="FN668689">
    <property type="protein sequence ID" value="CBK24753.2"/>
    <property type="molecule type" value="Genomic_DNA"/>
</dbReference>
<keyword evidence="3" id="KW-1185">Reference proteome</keyword>
<evidence type="ECO:0000313" key="3">
    <source>
        <dbReference type="Proteomes" id="UP000008312"/>
    </source>
</evidence>
<dbReference type="InterPro" id="IPR036116">
    <property type="entry name" value="FN3_sf"/>
</dbReference>
<name>D8M9L4_BLAHO</name>
<dbReference type="SMART" id="SM00060">
    <property type="entry name" value="FN3"/>
    <property type="match status" value="1"/>
</dbReference>
<evidence type="ECO:0000313" key="2">
    <source>
        <dbReference type="EMBL" id="CBK24753.2"/>
    </source>
</evidence>
<accession>D8M9L4</accession>
<dbReference type="InParanoid" id="D8M9L4"/>
<dbReference type="GeneID" id="24921477"/>
<dbReference type="Gene3D" id="2.60.40.10">
    <property type="entry name" value="Immunoglobulins"/>
    <property type="match status" value="1"/>
</dbReference>
<dbReference type="RefSeq" id="XP_012898801.1">
    <property type="nucleotide sequence ID" value="XM_013043347.1"/>
</dbReference>
<dbReference type="CDD" id="cd00063">
    <property type="entry name" value="FN3"/>
    <property type="match status" value="1"/>
</dbReference>
<organism evidence="2">
    <name type="scientific">Blastocystis hominis</name>
    <dbReference type="NCBI Taxonomy" id="12968"/>
    <lineage>
        <taxon>Eukaryota</taxon>
        <taxon>Sar</taxon>
        <taxon>Stramenopiles</taxon>
        <taxon>Bigyra</taxon>
        <taxon>Opalozoa</taxon>
        <taxon>Opalinata</taxon>
        <taxon>Blastocystidae</taxon>
        <taxon>Blastocystis</taxon>
    </lineage>
</organism>
<dbReference type="AlphaFoldDB" id="D8M9L4"/>
<dbReference type="SUPFAM" id="SSF49265">
    <property type="entry name" value="Fibronectin type III"/>
    <property type="match status" value="1"/>
</dbReference>
<proteinExistence type="predicted"/>
<dbReference type="OrthoDB" id="10572779at2759"/>
<evidence type="ECO:0000259" key="1">
    <source>
        <dbReference type="SMART" id="SM00060"/>
    </source>
</evidence>
<gene>
    <name evidence="2" type="ORF">GSBLH_T00004452001</name>
</gene>
<dbReference type="InterPro" id="IPR013783">
    <property type="entry name" value="Ig-like_fold"/>
</dbReference>
<dbReference type="Proteomes" id="UP000008312">
    <property type="component" value="Unassembled WGS sequence"/>
</dbReference>
<feature type="domain" description="Fibronectin type-III" evidence="1">
    <location>
        <begin position="39"/>
        <end position="110"/>
    </location>
</feature>
<dbReference type="InterPro" id="IPR003961">
    <property type="entry name" value="FN3_dom"/>
</dbReference>